<evidence type="ECO:0000313" key="2">
    <source>
        <dbReference type="Proteomes" id="UP001433071"/>
    </source>
</evidence>
<dbReference type="Proteomes" id="UP001433071">
    <property type="component" value="Unassembled WGS sequence"/>
</dbReference>
<organism evidence="1 2">
    <name type="scientific">Mesorhizobium caraganae</name>
    <dbReference type="NCBI Taxonomy" id="483206"/>
    <lineage>
        <taxon>Bacteria</taxon>
        <taxon>Pseudomonadati</taxon>
        <taxon>Pseudomonadota</taxon>
        <taxon>Alphaproteobacteria</taxon>
        <taxon>Hyphomicrobiales</taxon>
        <taxon>Phyllobacteriaceae</taxon>
        <taxon>Mesorhizobium</taxon>
    </lineage>
</organism>
<dbReference type="RefSeq" id="WP_352558508.1">
    <property type="nucleotide sequence ID" value="NZ_JAMYQB010000011.1"/>
</dbReference>
<keyword evidence="2" id="KW-1185">Reference proteome</keyword>
<comment type="caution">
    <text evidence="1">The sequence shown here is derived from an EMBL/GenBank/DDBJ whole genome shotgun (WGS) entry which is preliminary data.</text>
</comment>
<gene>
    <name evidence="1" type="ORF">NKI36_14965</name>
</gene>
<reference evidence="1 2" key="1">
    <citation type="journal article" date="2024" name="Proc. Natl. Acad. Sci. U.S.A.">
        <title>The evolutionary genomics of adaptation to stress in wild rhizobium bacteria.</title>
        <authorList>
            <person name="Kehlet-Delgado H."/>
            <person name="Montoya A.P."/>
            <person name="Jensen K.T."/>
            <person name="Wendlandt C.E."/>
            <person name="Dexheimer C."/>
            <person name="Roberts M."/>
            <person name="Torres Martinez L."/>
            <person name="Friesen M.L."/>
            <person name="Griffitts J.S."/>
            <person name="Porter S.S."/>
        </authorList>
    </citation>
    <scope>NUCLEOTIDE SEQUENCE [LARGE SCALE GENOMIC DNA]</scope>
    <source>
        <strain evidence="1 2">M0641</strain>
    </source>
</reference>
<dbReference type="EMBL" id="JAMYQB010000011">
    <property type="protein sequence ID" value="MER9405340.1"/>
    <property type="molecule type" value="Genomic_DNA"/>
</dbReference>
<name>A0ABV1Z004_9HYPH</name>
<evidence type="ECO:0000313" key="1">
    <source>
        <dbReference type="EMBL" id="MER9405340.1"/>
    </source>
</evidence>
<protein>
    <submittedName>
        <fullName evidence="1">Uncharacterized protein</fullName>
    </submittedName>
</protein>
<sequence>MKLDNQLSASTSFLDKFPARLFELGVDASLDRSRQNTREFTVTDKVDNLIAHPPYGGCRGKIVGPNYIYPIAGQIGVEGMLHNFVYLSLLGNLAAKKDATGSAPTITETLNFETTISGTASPKVVFNPLPERSFRLAEAGLVAETKRIDTHKVIIGLSIPESANSDFRDARGQYEGQFLSATGDPTSLNAARAVDRSIARKAFQTVVQINTN</sequence>
<proteinExistence type="predicted"/>
<accession>A0ABV1Z004</accession>